<organism evidence="1 2">
    <name type="scientific">Mycobacterium kubicae</name>
    <dbReference type="NCBI Taxonomy" id="120959"/>
    <lineage>
        <taxon>Bacteria</taxon>
        <taxon>Bacillati</taxon>
        <taxon>Actinomycetota</taxon>
        <taxon>Actinomycetes</taxon>
        <taxon>Mycobacteriales</taxon>
        <taxon>Mycobacteriaceae</taxon>
        <taxon>Mycobacterium</taxon>
        <taxon>Mycobacterium simiae complex</taxon>
    </lineage>
</organism>
<reference evidence="1" key="1">
    <citation type="submission" date="2020-11" db="EMBL/GenBank/DDBJ databases">
        <title>Intraspecies plasmid and genomic variation of Mycobacterium kubicae revealed by the complete genome sequences of two clinical isolates.</title>
        <authorList>
            <person name="Hendrix J.R."/>
            <person name="Epperson L.E."/>
            <person name="Honda J.R."/>
            <person name="Strong M."/>
        </authorList>
    </citation>
    <scope>NUCLEOTIDE SEQUENCE</scope>
    <source>
        <strain evidence="1">JCM 13573</strain>
    </source>
</reference>
<accession>A0AAX1JK41</accession>
<dbReference type="Proteomes" id="UP000663583">
    <property type="component" value="Chromosome"/>
</dbReference>
<gene>
    <name evidence="1" type="ORF">I2456_22830</name>
</gene>
<dbReference type="KEGG" id="mku:I2456_22830"/>
<evidence type="ECO:0000313" key="1">
    <source>
        <dbReference type="EMBL" id="QPI41035.1"/>
    </source>
</evidence>
<dbReference type="EMBL" id="CP065047">
    <property type="protein sequence ID" value="QPI41035.1"/>
    <property type="molecule type" value="Genomic_DNA"/>
</dbReference>
<protein>
    <submittedName>
        <fullName evidence="1">Uncharacterized protein</fullName>
    </submittedName>
</protein>
<sequence>MIIADYYTHFLGRSHIAAAPNMATSLARGGKDSSAIADIAKRMLTGTVESPQPPAWCAKPPVSGMC</sequence>
<name>A0AAX1JK41_9MYCO</name>
<dbReference type="RefSeq" id="WP_163703872.1">
    <property type="nucleotide sequence ID" value="NZ_BLKU01000005.1"/>
</dbReference>
<evidence type="ECO:0000313" key="2">
    <source>
        <dbReference type="Proteomes" id="UP000663583"/>
    </source>
</evidence>
<dbReference type="AlphaFoldDB" id="A0AAX1JK41"/>
<proteinExistence type="predicted"/>